<dbReference type="AlphaFoldDB" id="A0ABD3XUB8"/>
<evidence type="ECO:0000313" key="3">
    <source>
        <dbReference type="Proteomes" id="UP001634394"/>
    </source>
</evidence>
<dbReference type="EMBL" id="JBJQND010000001">
    <property type="protein sequence ID" value="KAL3889809.1"/>
    <property type="molecule type" value="Genomic_DNA"/>
</dbReference>
<dbReference type="Proteomes" id="UP001634394">
    <property type="component" value="Unassembled WGS sequence"/>
</dbReference>
<evidence type="ECO:0000313" key="2">
    <source>
        <dbReference type="EMBL" id="KAL3889809.1"/>
    </source>
</evidence>
<name>A0ABD3XUB8_SINWO</name>
<feature type="compositionally biased region" description="Basic residues" evidence="1">
    <location>
        <begin position="1"/>
        <end position="10"/>
    </location>
</feature>
<proteinExistence type="predicted"/>
<feature type="compositionally biased region" description="Basic and acidic residues" evidence="1">
    <location>
        <begin position="11"/>
        <end position="21"/>
    </location>
</feature>
<feature type="compositionally biased region" description="Basic residues" evidence="1">
    <location>
        <begin position="100"/>
        <end position="112"/>
    </location>
</feature>
<evidence type="ECO:0000256" key="1">
    <source>
        <dbReference type="SAM" id="MobiDB-lite"/>
    </source>
</evidence>
<keyword evidence="3" id="KW-1185">Reference proteome</keyword>
<reference evidence="2 3" key="1">
    <citation type="submission" date="2024-11" db="EMBL/GenBank/DDBJ databases">
        <title>Chromosome-level genome assembly of the freshwater bivalve Anodonta woodiana.</title>
        <authorList>
            <person name="Chen X."/>
        </authorList>
    </citation>
    <scope>NUCLEOTIDE SEQUENCE [LARGE SCALE GENOMIC DNA]</scope>
    <source>
        <strain evidence="2">MN2024</strain>
        <tissue evidence="2">Gills</tissue>
    </source>
</reference>
<accession>A0ABD3XUB8</accession>
<feature type="region of interest" description="Disordered" evidence="1">
    <location>
        <begin position="88"/>
        <end position="129"/>
    </location>
</feature>
<gene>
    <name evidence="2" type="ORF">ACJMK2_002137</name>
</gene>
<protein>
    <submittedName>
        <fullName evidence="2">Uncharacterized protein</fullName>
    </submittedName>
</protein>
<feature type="region of interest" description="Disordered" evidence="1">
    <location>
        <begin position="1"/>
        <end position="32"/>
    </location>
</feature>
<organism evidence="2 3">
    <name type="scientific">Sinanodonta woodiana</name>
    <name type="common">Chinese pond mussel</name>
    <name type="synonym">Anodonta woodiana</name>
    <dbReference type="NCBI Taxonomy" id="1069815"/>
    <lineage>
        <taxon>Eukaryota</taxon>
        <taxon>Metazoa</taxon>
        <taxon>Spiralia</taxon>
        <taxon>Lophotrochozoa</taxon>
        <taxon>Mollusca</taxon>
        <taxon>Bivalvia</taxon>
        <taxon>Autobranchia</taxon>
        <taxon>Heteroconchia</taxon>
        <taxon>Palaeoheterodonta</taxon>
        <taxon>Unionida</taxon>
        <taxon>Unionoidea</taxon>
        <taxon>Unionidae</taxon>
        <taxon>Unioninae</taxon>
        <taxon>Sinanodonta</taxon>
    </lineage>
</organism>
<sequence length="129" mass="14753">MGHGNAKKRQGRNEQEFEHTGPRTYAEATATISNVSVQNQGTVVERWRDILTPSKTPRKPMTNCISYNPFDVLNNDLTEKEGDIIQEIETHGPRGTSTPKHSRKNRIYKNRKANNLSFSAEYRRESPPK</sequence>
<comment type="caution">
    <text evidence="2">The sequence shown here is derived from an EMBL/GenBank/DDBJ whole genome shotgun (WGS) entry which is preliminary data.</text>
</comment>